<dbReference type="AlphaFoldDB" id="A0AAV7Y9K4"/>
<feature type="compositionally biased region" description="Basic and acidic residues" evidence="1">
    <location>
        <begin position="31"/>
        <end position="40"/>
    </location>
</feature>
<evidence type="ECO:0000313" key="3">
    <source>
        <dbReference type="Proteomes" id="UP001146793"/>
    </source>
</evidence>
<accession>A0AAV7Y9K4</accession>
<comment type="caution">
    <text evidence="2">The sequence shown here is derived from an EMBL/GenBank/DDBJ whole genome shotgun (WGS) entry which is preliminary data.</text>
</comment>
<protein>
    <submittedName>
        <fullName evidence="2">Uncharacterized protein</fullName>
    </submittedName>
</protein>
<feature type="region of interest" description="Disordered" evidence="1">
    <location>
        <begin position="31"/>
        <end position="55"/>
    </location>
</feature>
<reference evidence="2" key="1">
    <citation type="submission" date="2022-08" db="EMBL/GenBank/DDBJ databases">
        <title>Novel sulphate-reducing endosymbionts in the free-living metamonad Anaeramoeba.</title>
        <authorList>
            <person name="Jerlstrom-Hultqvist J."/>
            <person name="Cepicka I."/>
            <person name="Gallot-Lavallee L."/>
            <person name="Salas-Leiva D."/>
            <person name="Curtis B.A."/>
            <person name="Zahonova K."/>
            <person name="Pipaliya S."/>
            <person name="Dacks J."/>
            <person name="Roger A.J."/>
        </authorList>
    </citation>
    <scope>NUCLEOTIDE SEQUENCE</scope>
    <source>
        <strain evidence="2">Busselton2</strain>
    </source>
</reference>
<organism evidence="2 3">
    <name type="scientific">Anaeramoeba flamelloides</name>
    <dbReference type="NCBI Taxonomy" id="1746091"/>
    <lineage>
        <taxon>Eukaryota</taxon>
        <taxon>Metamonada</taxon>
        <taxon>Anaeramoebidae</taxon>
        <taxon>Anaeramoeba</taxon>
    </lineage>
</organism>
<dbReference type="EMBL" id="JANTQA010000070">
    <property type="protein sequence ID" value="KAJ3426478.1"/>
    <property type="molecule type" value="Genomic_DNA"/>
</dbReference>
<name>A0AAV7Y9K4_9EUKA</name>
<evidence type="ECO:0000256" key="1">
    <source>
        <dbReference type="SAM" id="MobiDB-lite"/>
    </source>
</evidence>
<evidence type="ECO:0000313" key="2">
    <source>
        <dbReference type="EMBL" id="KAJ3426478.1"/>
    </source>
</evidence>
<proteinExistence type="predicted"/>
<gene>
    <name evidence="2" type="ORF">M0812_28934</name>
</gene>
<sequence>MVLGFLPTFQLTTSRGLNFLQITSTRKFFSDKKKEKERKQSRTRTQKRKEKDPLDDEEIRTELIFEEGVGR</sequence>
<dbReference type="Proteomes" id="UP001146793">
    <property type="component" value="Unassembled WGS sequence"/>
</dbReference>